<dbReference type="AlphaFoldDB" id="A0A834WVL1"/>
<feature type="region of interest" description="Disordered" evidence="1">
    <location>
        <begin position="1"/>
        <end position="84"/>
    </location>
</feature>
<feature type="compositionally biased region" description="Low complexity" evidence="1">
    <location>
        <begin position="47"/>
        <end position="84"/>
    </location>
</feature>
<dbReference type="EMBL" id="JAAIUW010000005">
    <property type="protein sequence ID" value="KAF7833301.1"/>
    <property type="molecule type" value="Genomic_DNA"/>
</dbReference>
<reference evidence="2" key="1">
    <citation type="submission" date="2020-09" db="EMBL/GenBank/DDBJ databases">
        <title>Genome-Enabled Discovery of Anthraquinone Biosynthesis in Senna tora.</title>
        <authorList>
            <person name="Kang S.-H."/>
            <person name="Pandey R.P."/>
            <person name="Lee C.-M."/>
            <person name="Sim J.-S."/>
            <person name="Jeong J.-T."/>
            <person name="Choi B.-S."/>
            <person name="Jung M."/>
            <person name="Ginzburg D."/>
            <person name="Zhao K."/>
            <person name="Won S.Y."/>
            <person name="Oh T.-J."/>
            <person name="Yu Y."/>
            <person name="Kim N.-H."/>
            <person name="Lee O.R."/>
            <person name="Lee T.-H."/>
            <person name="Bashyal P."/>
            <person name="Kim T.-S."/>
            <person name="Lee W.-H."/>
            <person name="Kawkins C."/>
            <person name="Kim C.-K."/>
            <person name="Kim J.S."/>
            <person name="Ahn B.O."/>
            <person name="Rhee S.Y."/>
            <person name="Sohng J.K."/>
        </authorList>
    </citation>
    <scope>NUCLEOTIDE SEQUENCE</scope>
    <source>
        <tissue evidence="2">Leaf</tissue>
    </source>
</reference>
<gene>
    <name evidence="2" type="ORF">G2W53_015634</name>
</gene>
<dbReference type="Proteomes" id="UP000634136">
    <property type="component" value="Unassembled WGS sequence"/>
</dbReference>
<feature type="compositionally biased region" description="Low complexity" evidence="1">
    <location>
        <begin position="11"/>
        <end position="29"/>
    </location>
</feature>
<evidence type="ECO:0000313" key="2">
    <source>
        <dbReference type="EMBL" id="KAF7833301.1"/>
    </source>
</evidence>
<name>A0A834WVL1_9FABA</name>
<evidence type="ECO:0000256" key="1">
    <source>
        <dbReference type="SAM" id="MobiDB-lite"/>
    </source>
</evidence>
<organism evidence="2 3">
    <name type="scientific">Senna tora</name>
    <dbReference type="NCBI Taxonomy" id="362788"/>
    <lineage>
        <taxon>Eukaryota</taxon>
        <taxon>Viridiplantae</taxon>
        <taxon>Streptophyta</taxon>
        <taxon>Embryophyta</taxon>
        <taxon>Tracheophyta</taxon>
        <taxon>Spermatophyta</taxon>
        <taxon>Magnoliopsida</taxon>
        <taxon>eudicotyledons</taxon>
        <taxon>Gunneridae</taxon>
        <taxon>Pentapetalae</taxon>
        <taxon>rosids</taxon>
        <taxon>fabids</taxon>
        <taxon>Fabales</taxon>
        <taxon>Fabaceae</taxon>
        <taxon>Caesalpinioideae</taxon>
        <taxon>Cassia clade</taxon>
        <taxon>Senna</taxon>
    </lineage>
</organism>
<accession>A0A834WVL1</accession>
<proteinExistence type="predicted"/>
<sequence length="164" mass="17732">MLCQNARRIWVRASSSSSSRPSLVPALASKPTPHATLSPAAKPPSFSPTTSPRWNSSSSTPSPSSSPGQQSTPPKSTSSSSTSPCLSLSLYLRKSLTINNACEDRGRQEARSYGEAETWQVRCPLKNPKPLKIGVDHFCLHKEGRQPVIDGIRMSLNLSMILSQ</sequence>
<protein>
    <submittedName>
        <fullName evidence="2">3-ketoacyl-CoA synthase 12</fullName>
    </submittedName>
</protein>
<keyword evidence="3" id="KW-1185">Reference proteome</keyword>
<evidence type="ECO:0000313" key="3">
    <source>
        <dbReference type="Proteomes" id="UP000634136"/>
    </source>
</evidence>
<comment type="caution">
    <text evidence="2">The sequence shown here is derived from an EMBL/GenBank/DDBJ whole genome shotgun (WGS) entry which is preliminary data.</text>
</comment>